<keyword evidence="5" id="KW-0813">Transport</keyword>
<evidence type="ECO:0000256" key="3">
    <source>
        <dbReference type="ARBA" id="ARBA00006810"/>
    </source>
</evidence>
<evidence type="ECO:0000256" key="10">
    <source>
        <dbReference type="ARBA" id="ARBA00023065"/>
    </source>
</evidence>
<evidence type="ECO:0000256" key="5">
    <source>
        <dbReference type="ARBA" id="ARBA00022448"/>
    </source>
</evidence>
<keyword evidence="10" id="KW-0406">Ion transport</keyword>
<dbReference type="GO" id="GO:0045259">
    <property type="term" value="C:proton-transporting ATP synthase complex"/>
    <property type="evidence" value="ECO:0007669"/>
    <property type="project" value="UniProtKB-KW"/>
</dbReference>
<dbReference type="InterPro" id="IPR045083">
    <property type="entry name" value="ATP_synth_F0_asu_bact/mt"/>
</dbReference>
<dbReference type="Pfam" id="PF00119">
    <property type="entry name" value="ATP-synt_A"/>
    <property type="match status" value="1"/>
</dbReference>
<dbReference type="GeneID" id="54116268"/>
<comment type="subunit">
    <text evidence="4">F-type ATPases have 2 components, CF(1) - the catalytic core - and CF(0) - the membrane proton channel. CF(1) has five subunits: alpha(3), beta(3), gamma(1), delta(1), epsilon(1). CF(0) has three main subunits: a, b and c.</text>
</comment>
<dbReference type="InterPro" id="IPR000568">
    <property type="entry name" value="ATP_synth_F0_asu"/>
</dbReference>
<dbReference type="InterPro" id="IPR023011">
    <property type="entry name" value="ATP_synth_F0_asu_AS"/>
</dbReference>
<proteinExistence type="inferred from homology"/>
<evidence type="ECO:0000256" key="7">
    <source>
        <dbReference type="ARBA" id="ARBA00022692"/>
    </source>
</evidence>
<name>A0A6G7ITM2_9CHLO</name>
<geneLocation type="mitochondrion" evidence="15"/>
<evidence type="ECO:0000256" key="4">
    <source>
        <dbReference type="ARBA" id="ARBA00011648"/>
    </source>
</evidence>
<dbReference type="GO" id="GO:0005743">
    <property type="term" value="C:mitochondrial inner membrane"/>
    <property type="evidence" value="ECO:0007669"/>
    <property type="project" value="UniProtKB-SubCell"/>
</dbReference>
<reference evidence="15" key="1">
    <citation type="submission" date="2020-01" db="EMBL/GenBank/DDBJ databases">
        <title>Complete mitogenomes of the chlorophycean green algae Jenufa minuta and Jenufa perforata.</title>
        <authorList>
            <person name="Turmel M."/>
            <person name="Otis C."/>
            <person name="Vincent A."/>
            <person name="Lemieux C."/>
        </authorList>
    </citation>
    <scope>NUCLEOTIDE SEQUENCE</scope>
</reference>
<dbReference type="RefSeq" id="YP_009746602.1">
    <property type="nucleotide sequence ID" value="NC_046779.1"/>
</dbReference>
<keyword evidence="15" id="KW-0496">Mitochondrion</keyword>
<evidence type="ECO:0000256" key="8">
    <source>
        <dbReference type="ARBA" id="ARBA00022781"/>
    </source>
</evidence>
<dbReference type="SUPFAM" id="SSF81336">
    <property type="entry name" value="F1F0 ATP synthase subunit A"/>
    <property type="match status" value="1"/>
</dbReference>
<comment type="subcellular location">
    <subcellularLocation>
        <location evidence="2">Membrane</location>
        <topology evidence="2">Multi-pass membrane protein</topology>
    </subcellularLocation>
    <subcellularLocation>
        <location evidence="13">Mitochondrion inner membrane</location>
        <topology evidence="13">Multi-pass membrane protein</topology>
    </subcellularLocation>
</comment>
<keyword evidence="8" id="KW-0375">Hydrogen ion transport</keyword>
<keyword evidence="7 14" id="KW-0812">Transmembrane</keyword>
<feature type="transmembrane region" description="Helical" evidence="14">
    <location>
        <begin position="31"/>
        <end position="49"/>
    </location>
</feature>
<gene>
    <name evidence="15" type="primary">atp6</name>
</gene>
<evidence type="ECO:0000256" key="12">
    <source>
        <dbReference type="ARBA" id="ARBA00023310"/>
    </source>
</evidence>
<dbReference type="PANTHER" id="PTHR11410">
    <property type="entry name" value="ATP SYNTHASE SUBUNIT A"/>
    <property type="match status" value="1"/>
</dbReference>
<protein>
    <recommendedName>
        <fullName evidence="13">ATP synthase subunit a</fullName>
    </recommendedName>
</protein>
<dbReference type="CDD" id="cd00310">
    <property type="entry name" value="ATP-synt_Fo_a_6"/>
    <property type="match status" value="1"/>
</dbReference>
<evidence type="ECO:0000256" key="1">
    <source>
        <dbReference type="ARBA" id="ARBA00002070"/>
    </source>
</evidence>
<organism evidence="15">
    <name type="scientific">Jenufa perforata</name>
    <dbReference type="NCBI Taxonomy" id="993091"/>
    <lineage>
        <taxon>Eukaryota</taxon>
        <taxon>Viridiplantae</taxon>
        <taxon>Chlorophyta</taxon>
        <taxon>core chlorophytes</taxon>
        <taxon>Chlorophyceae</taxon>
        <taxon>Jenufa</taxon>
    </lineage>
</organism>
<dbReference type="NCBIfam" id="TIGR01131">
    <property type="entry name" value="ATP_synt_6_or_A"/>
    <property type="match status" value="1"/>
</dbReference>
<dbReference type="Gene3D" id="1.20.120.220">
    <property type="entry name" value="ATP synthase, F0 complex, subunit A"/>
    <property type="match status" value="1"/>
</dbReference>
<sequence>MSNQFFLFSQTEFWNSVPLITLQIPALETNFWFNSWGISVLAALCLAALNHSKNHKFASAYTSATSSLRKSILQFWSGSILDRIAISLRNTSSFSSVTNKQPESNRIISFWHSNLGSQYKMMYVWINVLFFLLIISNFFGLFPFFEAITGKTGFTIGLSFAVWFTVTFCGIQKQGVKMIKLFLPSGPHWLMSPIFVLLESISYTFRALSLGVRLWANVLSGHQLLHLFTGMALVPVLCLNFIVGFPVTIVVTSILIALTGLECIVCILQSGVFCILTSFYLNEVLHTKNQLGPKA</sequence>
<comment type="function">
    <text evidence="1">Mitochondrial membrane ATP synthase (F(1)F(0) ATP synthase or Complex V) produces ATP from ADP in the presence of a proton gradient across the membrane which is generated by electron transport complexes of the respiratory chain. F-type ATPases consist of two structural domains, F(1) - containing the extramembraneous catalytic core and F(0) - containing the membrane proton channel, linked together by a central stalk and a peripheral stalk. During catalysis, ATP synthesis in the catalytic domain of F(1) is coupled via a rotary mechanism of the central stalk subunits to proton translocation. Key component of the proton channel; it may play a direct role in the translocation of protons across the membrane.</text>
</comment>
<feature type="transmembrane region" description="Helical" evidence="14">
    <location>
        <begin position="154"/>
        <end position="171"/>
    </location>
</feature>
<accession>A0A6G7ITM2</accession>
<dbReference type="InterPro" id="IPR035908">
    <property type="entry name" value="F0_ATP_A_sf"/>
</dbReference>
<feature type="transmembrane region" description="Helical" evidence="14">
    <location>
        <begin position="122"/>
        <end position="142"/>
    </location>
</feature>
<dbReference type="PRINTS" id="PR00123">
    <property type="entry name" value="ATPASEA"/>
</dbReference>
<dbReference type="PROSITE" id="PS00449">
    <property type="entry name" value="ATPASE_A"/>
    <property type="match status" value="1"/>
</dbReference>
<feature type="transmembrane region" description="Helical" evidence="14">
    <location>
        <begin position="255"/>
        <end position="281"/>
    </location>
</feature>
<keyword evidence="11 14" id="KW-0472">Membrane</keyword>
<dbReference type="GO" id="GO:0046933">
    <property type="term" value="F:proton-transporting ATP synthase activity, rotational mechanism"/>
    <property type="evidence" value="ECO:0007669"/>
    <property type="project" value="TreeGrafter"/>
</dbReference>
<evidence type="ECO:0000313" key="15">
    <source>
        <dbReference type="EMBL" id="QII41614.1"/>
    </source>
</evidence>
<evidence type="ECO:0000256" key="11">
    <source>
        <dbReference type="ARBA" id="ARBA00023136"/>
    </source>
</evidence>
<dbReference type="AlphaFoldDB" id="A0A6G7ITM2"/>
<feature type="transmembrane region" description="Helical" evidence="14">
    <location>
        <begin position="192"/>
        <end position="212"/>
    </location>
</feature>
<evidence type="ECO:0000256" key="9">
    <source>
        <dbReference type="ARBA" id="ARBA00022989"/>
    </source>
</evidence>
<keyword evidence="6" id="KW-0138">CF(0)</keyword>
<keyword evidence="12" id="KW-0066">ATP synthesis</keyword>
<feature type="transmembrane region" description="Helical" evidence="14">
    <location>
        <begin position="224"/>
        <end position="243"/>
    </location>
</feature>
<comment type="similarity">
    <text evidence="3">Belongs to the ATPase A chain family.</text>
</comment>
<dbReference type="EMBL" id="MN933931">
    <property type="protein sequence ID" value="QII41614.1"/>
    <property type="molecule type" value="Genomic_DNA"/>
</dbReference>
<dbReference type="PANTHER" id="PTHR11410:SF0">
    <property type="entry name" value="ATP SYNTHASE SUBUNIT A"/>
    <property type="match status" value="1"/>
</dbReference>
<evidence type="ECO:0000256" key="2">
    <source>
        <dbReference type="ARBA" id="ARBA00004141"/>
    </source>
</evidence>
<keyword evidence="9 14" id="KW-1133">Transmembrane helix</keyword>
<evidence type="ECO:0000256" key="14">
    <source>
        <dbReference type="SAM" id="Phobius"/>
    </source>
</evidence>
<evidence type="ECO:0000256" key="13">
    <source>
        <dbReference type="RuleBase" id="RU004450"/>
    </source>
</evidence>
<evidence type="ECO:0000256" key="6">
    <source>
        <dbReference type="ARBA" id="ARBA00022547"/>
    </source>
</evidence>